<reference evidence="4" key="2">
    <citation type="submission" date="2025-08" db="UniProtKB">
        <authorList>
            <consortium name="Ensembl"/>
        </authorList>
    </citation>
    <scope>IDENTIFICATION</scope>
</reference>
<dbReference type="PANTHER" id="PTHR22879">
    <property type="entry name" value="NUT FAMILY MEMBER 1"/>
    <property type="match status" value="1"/>
</dbReference>
<feature type="compositionally biased region" description="Low complexity" evidence="2">
    <location>
        <begin position="680"/>
        <end position="691"/>
    </location>
</feature>
<comment type="similarity">
    <text evidence="1">Belongs to the NUT family.</text>
</comment>
<dbReference type="InterPro" id="IPR024309">
    <property type="entry name" value="NUT_N"/>
</dbReference>
<dbReference type="PANTHER" id="PTHR22879:SF2">
    <property type="entry name" value="NUT FAMILY MEMBER 2F-RELATED"/>
    <property type="match status" value="1"/>
</dbReference>
<dbReference type="STRING" id="61621.ENSRBIP00000030009"/>
<evidence type="ECO:0000313" key="4">
    <source>
        <dbReference type="Ensembl" id="ENSRBIP00000030009.1"/>
    </source>
</evidence>
<organism evidence="4 5">
    <name type="scientific">Rhinopithecus bieti</name>
    <name type="common">Black snub-nosed monkey</name>
    <name type="synonym">Pygathrix bieti</name>
    <dbReference type="NCBI Taxonomy" id="61621"/>
    <lineage>
        <taxon>Eukaryota</taxon>
        <taxon>Metazoa</taxon>
        <taxon>Chordata</taxon>
        <taxon>Craniata</taxon>
        <taxon>Vertebrata</taxon>
        <taxon>Euteleostomi</taxon>
        <taxon>Mammalia</taxon>
        <taxon>Eutheria</taxon>
        <taxon>Euarchontoglires</taxon>
        <taxon>Primates</taxon>
        <taxon>Haplorrhini</taxon>
        <taxon>Catarrhini</taxon>
        <taxon>Cercopithecidae</taxon>
        <taxon>Colobinae</taxon>
        <taxon>Rhinopithecus</taxon>
    </lineage>
</organism>
<evidence type="ECO:0000256" key="1">
    <source>
        <dbReference type="ARBA" id="ARBA00010586"/>
    </source>
</evidence>
<name>A0A2K6M2L7_RHIBE</name>
<dbReference type="GeneTree" id="ENSGT00410000025793"/>
<dbReference type="Pfam" id="PF12881">
    <property type="entry name" value="NUT"/>
    <property type="match status" value="2"/>
</dbReference>
<feature type="compositionally biased region" description="Pro residues" evidence="2">
    <location>
        <begin position="383"/>
        <end position="399"/>
    </location>
</feature>
<protein>
    <recommendedName>
        <fullName evidence="3">Nuclear Testis protein N-terminal domain-containing protein</fullName>
    </recommendedName>
</protein>
<feature type="region of interest" description="Disordered" evidence="2">
    <location>
        <begin position="676"/>
        <end position="782"/>
    </location>
</feature>
<feature type="region of interest" description="Disordered" evidence="2">
    <location>
        <begin position="373"/>
        <end position="422"/>
    </location>
</feature>
<keyword evidence="5" id="KW-1185">Reference proteome</keyword>
<dbReference type="Proteomes" id="UP000233180">
    <property type="component" value="Unassembled WGS sequence"/>
</dbReference>
<feature type="domain" description="Nuclear Testis protein N-terminal" evidence="3">
    <location>
        <begin position="243"/>
        <end position="418"/>
    </location>
</feature>
<feature type="compositionally biased region" description="Basic and acidic residues" evidence="2">
    <location>
        <begin position="647"/>
        <end position="658"/>
    </location>
</feature>
<evidence type="ECO:0000256" key="2">
    <source>
        <dbReference type="SAM" id="MobiDB-lite"/>
    </source>
</evidence>
<feature type="compositionally biased region" description="Basic residues" evidence="2">
    <location>
        <begin position="763"/>
        <end position="782"/>
    </location>
</feature>
<reference evidence="4" key="3">
    <citation type="submission" date="2025-09" db="UniProtKB">
        <authorList>
            <consortium name="Ensembl"/>
        </authorList>
    </citation>
    <scope>IDENTIFICATION</scope>
</reference>
<feature type="region of interest" description="Disordered" evidence="2">
    <location>
        <begin position="614"/>
        <end position="658"/>
    </location>
</feature>
<feature type="region of interest" description="Disordered" evidence="2">
    <location>
        <begin position="539"/>
        <end position="575"/>
    </location>
</feature>
<sequence>SGTSFCCESEGQLKSCLKGPTPSVLLPSSWKGNSGSCLLARALHRMSPTPAKPSCPPPLPLCRMSGVLSSVEPGHSLGPTLDFSHCGNCQTAVVSAQPEGMASNGAYPVLGTGVTVNPGASLSMFTALPLATPAPGASNTVLLYPMVLHGSYSAPTGQDASRPNVGACLQRLSKLEGTEVGAVNASQARPWPRSGRPSSGVQAPSAEVSWCRLPYLLAAAPVVAWRVRVHQHHLTALPRMPPPSCLQGNAGPRPQEDSLERSTPGLPPTAKSPPDNSCNPNEVSMENFRLWQHYSPLPEAPFSQSPDTEALSASFIPVLRSLARRKPTMTLEEGLWQAMWEWQRTSNFDRMIFYEMAEKFLEFEAEEEMQMQKAQWMKGTQSLPPPAPPRLEPQGPPAPEVVKQPGTASHIPTGATAKAKGATGGHCPHTQCFPSRGGFAPQQDTPGGWGQGPPRFLYLLWVSLAPGYSLPRKLMSSSFCFQVEAVIHSPFLEELLSPDPQMDLLALSQELEKEEELTLAQLVEKRLLSLKEKRRVRAAPGHGTACLDSSPSKFAARQGAERDAPDPQQGVGVETCPPQMAAQVPQGQARVCTGMARSKDPAVLLGCQDCPGLRAARPTSPLQDHRPTCPSLGTKDTLDLPGASPVKESHRLAKGSSEERELPGMVYVVGSHHRLRPWRPSQSPVPSPGLLSLGGRGPQGALQSPSAQRRGLSPAPSPVTKSKKRLLFGSPSPAEKMPDPGPGLRVSGEQSPAPGLGGPSQSQKRRGGPLVSRRKKTRHCSQ</sequence>
<dbReference type="AlphaFoldDB" id="A0A2K6M2L7"/>
<evidence type="ECO:0000259" key="3">
    <source>
        <dbReference type="Pfam" id="PF12881"/>
    </source>
</evidence>
<dbReference type="Ensembl" id="ENSRBIT00000053967.1">
    <property type="protein sequence ID" value="ENSRBIP00000030009.1"/>
    <property type="gene ID" value="ENSRBIG00000038879.1"/>
</dbReference>
<reference evidence="4 5" key="1">
    <citation type="submission" date="2016-06" db="EMBL/GenBank/DDBJ databases">
        <title>Genome of Rhinopithecus bieti.</title>
        <authorList>
            <person name="Wu"/>
            <person name="C.-I. and Zhang"/>
            <person name="Y."/>
        </authorList>
    </citation>
    <scope>NUCLEOTIDE SEQUENCE</scope>
</reference>
<evidence type="ECO:0000313" key="5">
    <source>
        <dbReference type="Proteomes" id="UP000233180"/>
    </source>
</evidence>
<dbReference type="InterPro" id="IPR024310">
    <property type="entry name" value="NUT"/>
</dbReference>
<dbReference type="OMA" id="ICFARET"/>
<accession>A0A2K6M2L7</accession>
<feature type="domain" description="Nuclear Testis protein N-terminal" evidence="3">
    <location>
        <begin position="478"/>
        <end position="779"/>
    </location>
</feature>
<feature type="region of interest" description="Disordered" evidence="2">
    <location>
        <begin position="180"/>
        <end position="202"/>
    </location>
</feature>
<proteinExistence type="inferred from homology"/>
<feature type="region of interest" description="Disordered" evidence="2">
    <location>
        <begin position="236"/>
        <end position="282"/>
    </location>
</feature>